<dbReference type="EMBL" id="OX459119">
    <property type="protein sequence ID" value="CAI9094100.1"/>
    <property type="molecule type" value="Genomic_DNA"/>
</dbReference>
<name>A0AAV1CFB0_OLDCO</name>
<evidence type="ECO:0000313" key="2">
    <source>
        <dbReference type="Proteomes" id="UP001161247"/>
    </source>
</evidence>
<organism evidence="1 2">
    <name type="scientific">Oldenlandia corymbosa var. corymbosa</name>
    <dbReference type="NCBI Taxonomy" id="529605"/>
    <lineage>
        <taxon>Eukaryota</taxon>
        <taxon>Viridiplantae</taxon>
        <taxon>Streptophyta</taxon>
        <taxon>Embryophyta</taxon>
        <taxon>Tracheophyta</taxon>
        <taxon>Spermatophyta</taxon>
        <taxon>Magnoliopsida</taxon>
        <taxon>eudicotyledons</taxon>
        <taxon>Gunneridae</taxon>
        <taxon>Pentapetalae</taxon>
        <taxon>asterids</taxon>
        <taxon>lamiids</taxon>
        <taxon>Gentianales</taxon>
        <taxon>Rubiaceae</taxon>
        <taxon>Rubioideae</taxon>
        <taxon>Spermacoceae</taxon>
        <taxon>Hedyotis-Oldenlandia complex</taxon>
        <taxon>Oldenlandia</taxon>
    </lineage>
</organism>
<gene>
    <name evidence="1" type="ORF">OLC1_LOCUS5352</name>
</gene>
<dbReference type="AlphaFoldDB" id="A0AAV1CFB0"/>
<protein>
    <submittedName>
        <fullName evidence="1">OLC1v1029767C1</fullName>
    </submittedName>
</protein>
<proteinExistence type="predicted"/>
<reference evidence="1" key="1">
    <citation type="submission" date="2023-03" db="EMBL/GenBank/DDBJ databases">
        <authorList>
            <person name="Julca I."/>
        </authorList>
    </citation>
    <scope>NUCLEOTIDE SEQUENCE</scope>
</reference>
<evidence type="ECO:0000313" key="1">
    <source>
        <dbReference type="EMBL" id="CAI9094100.1"/>
    </source>
</evidence>
<sequence length="140" mass="15894">MELTLFGRLLCTIWQAPSTLWQLIRGEQKLQLPCLKFQSLTGKLIIPAGMKTQLSEAVGAVSKQNPDASCNNEELHLSWIEKATSFRGSTNLFEGRFAALVVEQCGYFLKNCFGTYFRFVKVHFQERCTVRPSQEAIPLF</sequence>
<dbReference type="Proteomes" id="UP001161247">
    <property type="component" value="Chromosome 2"/>
</dbReference>
<keyword evidence="2" id="KW-1185">Reference proteome</keyword>
<accession>A0AAV1CFB0</accession>